<feature type="region of interest" description="Disordered" evidence="11">
    <location>
        <begin position="55"/>
        <end position="84"/>
    </location>
</feature>
<dbReference type="PANTHER" id="PTHR24034:SF209">
    <property type="entry name" value="EGF-LIKE DOMAIN-CONTAINING PROTEIN"/>
    <property type="match status" value="1"/>
</dbReference>
<dbReference type="InterPro" id="IPR049883">
    <property type="entry name" value="NOTCH1_EGF-like"/>
</dbReference>
<evidence type="ECO:0000256" key="11">
    <source>
        <dbReference type="SAM" id="MobiDB-lite"/>
    </source>
</evidence>
<keyword evidence="2" id="KW-0272">Extracellular matrix</keyword>
<evidence type="ECO:0000256" key="1">
    <source>
        <dbReference type="ARBA" id="ARBA00004498"/>
    </source>
</evidence>
<keyword evidence="7" id="KW-0325">Glycoprotein</keyword>
<gene>
    <name evidence="14" type="ORF">WMY93_028130</name>
</gene>
<dbReference type="SMART" id="SM00179">
    <property type="entry name" value="EGF_CA"/>
    <property type="match status" value="4"/>
</dbReference>
<dbReference type="Gene3D" id="3.90.290.10">
    <property type="entry name" value="TGF-beta binding (TB) domain"/>
    <property type="match status" value="1"/>
</dbReference>
<feature type="domain" description="EGF-like" evidence="12">
    <location>
        <begin position="18"/>
        <end position="50"/>
    </location>
</feature>
<dbReference type="InterPro" id="IPR050751">
    <property type="entry name" value="ECM_structural_protein"/>
</dbReference>
<dbReference type="PROSITE" id="PS00010">
    <property type="entry name" value="ASX_HYDROXYL"/>
    <property type="match status" value="2"/>
</dbReference>
<dbReference type="SUPFAM" id="SSF57196">
    <property type="entry name" value="EGF/Laminin"/>
    <property type="match status" value="2"/>
</dbReference>
<dbReference type="PANTHER" id="PTHR24034">
    <property type="entry name" value="EGF-LIKE DOMAIN-CONTAINING PROTEIN"/>
    <property type="match status" value="1"/>
</dbReference>
<dbReference type="GO" id="GO:0019838">
    <property type="term" value="F:growth factor binding"/>
    <property type="evidence" value="ECO:0007669"/>
    <property type="project" value="UniProtKB-KW"/>
</dbReference>
<reference evidence="15" key="1">
    <citation type="submission" date="2024-04" db="EMBL/GenBank/DDBJ databases">
        <title>Salinicola lusitanus LLJ914,a marine bacterium isolated from the Okinawa Trough.</title>
        <authorList>
            <person name="Li J."/>
        </authorList>
    </citation>
    <scope>NUCLEOTIDE SEQUENCE [LARGE SCALE GENOMIC DNA]</scope>
</reference>
<feature type="compositionally biased region" description="Basic and acidic residues" evidence="11">
    <location>
        <begin position="346"/>
        <end position="418"/>
    </location>
</feature>
<dbReference type="AlphaFoldDB" id="A0AAW0MTQ6"/>
<dbReference type="Pfam" id="PF07645">
    <property type="entry name" value="EGF_CA"/>
    <property type="match status" value="2"/>
</dbReference>
<dbReference type="EMBL" id="JBBPFD010000021">
    <property type="protein sequence ID" value="KAK7881956.1"/>
    <property type="molecule type" value="Genomic_DNA"/>
</dbReference>
<dbReference type="InterPro" id="IPR018097">
    <property type="entry name" value="EGF_Ca-bd_CS"/>
</dbReference>
<dbReference type="InterPro" id="IPR009030">
    <property type="entry name" value="Growth_fac_rcpt_cys_sf"/>
</dbReference>
<dbReference type="CDD" id="cd00054">
    <property type="entry name" value="EGF_CA"/>
    <property type="match status" value="2"/>
</dbReference>
<evidence type="ECO:0000256" key="7">
    <source>
        <dbReference type="ARBA" id="ARBA00023180"/>
    </source>
</evidence>
<evidence type="ECO:0000256" key="8">
    <source>
        <dbReference type="ARBA" id="ARBA00023183"/>
    </source>
</evidence>
<dbReference type="GO" id="GO:0005509">
    <property type="term" value="F:calcium ion binding"/>
    <property type="evidence" value="ECO:0007669"/>
    <property type="project" value="InterPro"/>
</dbReference>
<dbReference type="SUPFAM" id="SSF57184">
    <property type="entry name" value="Growth factor receptor domain"/>
    <property type="match status" value="1"/>
</dbReference>
<keyword evidence="3 10" id="KW-0245">EGF-like domain</keyword>
<dbReference type="Gene3D" id="2.10.25.10">
    <property type="entry name" value="Laminin"/>
    <property type="match status" value="4"/>
</dbReference>
<dbReference type="SUPFAM" id="SSF57581">
    <property type="entry name" value="TB module/8-cys domain"/>
    <property type="match status" value="1"/>
</dbReference>
<feature type="domain" description="EGF-like" evidence="12">
    <location>
        <begin position="243"/>
        <end position="279"/>
    </location>
</feature>
<dbReference type="PROSITE" id="PS00022">
    <property type="entry name" value="EGF_1"/>
    <property type="match status" value="1"/>
</dbReference>
<dbReference type="InterPro" id="IPR036773">
    <property type="entry name" value="TB_dom_sf"/>
</dbReference>
<dbReference type="SMART" id="SM00181">
    <property type="entry name" value="EGF"/>
    <property type="match status" value="4"/>
</dbReference>
<protein>
    <submittedName>
        <fullName evidence="14">Uncharacterized protein</fullName>
    </submittedName>
</protein>
<evidence type="ECO:0000256" key="10">
    <source>
        <dbReference type="PROSITE-ProRule" id="PRU00076"/>
    </source>
</evidence>
<comment type="caution">
    <text evidence="10">Lacks conserved residue(s) required for the propagation of feature annotation.</text>
</comment>
<comment type="similarity">
    <text evidence="9">Belongs to the LTBP family.</text>
</comment>
<accession>A0AAW0MTQ6</accession>
<feature type="region of interest" description="Disordered" evidence="11">
    <location>
        <begin position="346"/>
        <end position="430"/>
    </location>
</feature>
<evidence type="ECO:0000256" key="2">
    <source>
        <dbReference type="ARBA" id="ARBA00022530"/>
    </source>
</evidence>
<evidence type="ECO:0000259" key="13">
    <source>
        <dbReference type="PROSITE" id="PS51364"/>
    </source>
</evidence>
<comment type="caution">
    <text evidence="14">The sequence shown here is derived from an EMBL/GenBank/DDBJ whole genome shotgun (WGS) entry which is preliminary data.</text>
</comment>
<evidence type="ECO:0000313" key="15">
    <source>
        <dbReference type="Proteomes" id="UP001460270"/>
    </source>
</evidence>
<dbReference type="InterPro" id="IPR000152">
    <property type="entry name" value="EGF-type_Asp/Asn_hydroxyl_site"/>
</dbReference>
<dbReference type="PROSITE" id="PS51364">
    <property type="entry name" value="TB"/>
    <property type="match status" value="1"/>
</dbReference>
<dbReference type="FunFam" id="2.10.25.10:FF:000119">
    <property type="entry name" value="vitamin K-dependent protein S"/>
    <property type="match status" value="1"/>
</dbReference>
<proteinExistence type="inferred from homology"/>
<keyword evidence="4" id="KW-0732">Signal</keyword>
<evidence type="ECO:0000259" key="12">
    <source>
        <dbReference type="PROSITE" id="PS50026"/>
    </source>
</evidence>
<evidence type="ECO:0000313" key="14">
    <source>
        <dbReference type="EMBL" id="KAK7881956.1"/>
    </source>
</evidence>
<sequence>MPALRLCHTAEETLSDHDTVVCPLLCKNGGLCLQKDRCLCPPNFTGKFCQIPVSSNSSHSGSSSNHSPASSHGGSSSNHSPGLLSANQELTRSEFVLPLGPNQETQSAGAPSPHMVKVRVQHPPEASVRVHQVLKVPGSSQRSGVTSGSAGFPAPVLRGVQAQTVTGGGTYTQHSGFKYCFREVSQGQCSSPLPGLRSRETCCRGVGKAWGLSDCELCPKHTDRSNSSCPVGFEKVNGTKCEDVNECDERGRCENGLCVNTRGSYSCVCSEGFILDATHGLCISAFKEICPAGPGYHYSASALQFTQRALEQLGHRGAPLLPHNSTDKLSAETRLTNCLQVRDTTDKLSAGERHDSTDKLSAGERHDSTDKLSAGERHDSTDKLSAGERHDSTDKLSAGERHDSTDKLSAGERHDSTDKLSAGASGTCQSKPGVCGRGLCVNQPMGKHSCVCQLGYELNKQNTSCQDTDECRRGPCGPNSRCENSPGSFTCVCHRGYKLRGHACSGKSLSPWIQAPRTRLLSSEDTPAQVRHAPESVTVDTSSEDTPAQVRVCHRGYKLRGHACSGKTRPPVCHRGYKLRGHACSGKTRPPVCHRGYKLRGHACSESVTVDTSSEDTPAQVRHAPRVCHRGYKLRGHACSGKTRPQSLLPWIQAPRTRLLR</sequence>
<dbReference type="InterPro" id="IPR001881">
    <property type="entry name" value="EGF-like_Ca-bd_dom"/>
</dbReference>
<dbReference type="Proteomes" id="UP001460270">
    <property type="component" value="Unassembled WGS sequence"/>
</dbReference>
<evidence type="ECO:0000256" key="6">
    <source>
        <dbReference type="ARBA" id="ARBA00023157"/>
    </source>
</evidence>
<feature type="domain" description="TB" evidence="13">
    <location>
        <begin position="178"/>
        <end position="219"/>
    </location>
</feature>
<dbReference type="PROSITE" id="PS50026">
    <property type="entry name" value="EGF_3"/>
    <property type="match status" value="3"/>
</dbReference>
<feature type="domain" description="EGF-like" evidence="12">
    <location>
        <begin position="467"/>
        <end position="505"/>
    </location>
</feature>
<evidence type="ECO:0000256" key="5">
    <source>
        <dbReference type="ARBA" id="ARBA00022737"/>
    </source>
</evidence>
<dbReference type="PROSITE" id="PS01186">
    <property type="entry name" value="EGF_2"/>
    <property type="match status" value="1"/>
</dbReference>
<dbReference type="PROSITE" id="PS01187">
    <property type="entry name" value="EGF_CA"/>
    <property type="match status" value="2"/>
</dbReference>
<feature type="disulfide bond" evidence="10">
    <location>
        <begin position="22"/>
        <end position="32"/>
    </location>
</feature>
<organism evidence="14 15">
    <name type="scientific">Mugilogobius chulae</name>
    <name type="common">yellowstripe goby</name>
    <dbReference type="NCBI Taxonomy" id="88201"/>
    <lineage>
        <taxon>Eukaryota</taxon>
        <taxon>Metazoa</taxon>
        <taxon>Chordata</taxon>
        <taxon>Craniata</taxon>
        <taxon>Vertebrata</taxon>
        <taxon>Euteleostomi</taxon>
        <taxon>Actinopterygii</taxon>
        <taxon>Neopterygii</taxon>
        <taxon>Teleostei</taxon>
        <taxon>Neoteleostei</taxon>
        <taxon>Acanthomorphata</taxon>
        <taxon>Gobiaria</taxon>
        <taxon>Gobiiformes</taxon>
        <taxon>Gobioidei</taxon>
        <taxon>Gobiidae</taxon>
        <taxon>Gobionellinae</taxon>
        <taxon>Mugilogobius</taxon>
    </lineage>
</organism>
<keyword evidence="5" id="KW-0677">Repeat</keyword>
<comment type="subcellular location">
    <subcellularLocation>
        <location evidence="1">Secreted</location>
        <location evidence="1">Extracellular space</location>
        <location evidence="1">Extracellular matrix</location>
    </subcellularLocation>
</comment>
<dbReference type="InterPro" id="IPR017878">
    <property type="entry name" value="TB_dom"/>
</dbReference>
<keyword evidence="2" id="KW-0964">Secreted</keyword>
<feature type="disulfide bond" evidence="10">
    <location>
        <begin position="40"/>
        <end position="49"/>
    </location>
</feature>
<dbReference type="InterPro" id="IPR000742">
    <property type="entry name" value="EGF"/>
</dbReference>
<keyword evidence="15" id="KW-1185">Reference proteome</keyword>
<keyword evidence="6 10" id="KW-1015">Disulfide bond</keyword>
<evidence type="ECO:0000256" key="4">
    <source>
        <dbReference type="ARBA" id="ARBA00022729"/>
    </source>
</evidence>
<evidence type="ECO:0000256" key="3">
    <source>
        <dbReference type="ARBA" id="ARBA00022536"/>
    </source>
</evidence>
<evidence type="ECO:0000256" key="9">
    <source>
        <dbReference type="ARBA" id="ARBA00038081"/>
    </source>
</evidence>
<keyword evidence="8" id="KW-0340">Growth factor binding</keyword>
<dbReference type="FunFam" id="2.10.25.10:FF:000096">
    <property type="entry name" value="Putative fibrillin 2"/>
    <property type="match status" value="1"/>
</dbReference>
<name>A0AAW0MTQ6_9GOBI</name>